<dbReference type="RefSeq" id="XP_056545892.1">
    <property type="nucleotide sequence ID" value="XM_056682286.1"/>
</dbReference>
<organism evidence="5 6">
    <name type="scientific">Penicillium canariense</name>
    <dbReference type="NCBI Taxonomy" id="189055"/>
    <lineage>
        <taxon>Eukaryota</taxon>
        <taxon>Fungi</taxon>
        <taxon>Dikarya</taxon>
        <taxon>Ascomycota</taxon>
        <taxon>Pezizomycotina</taxon>
        <taxon>Eurotiomycetes</taxon>
        <taxon>Eurotiomycetidae</taxon>
        <taxon>Eurotiales</taxon>
        <taxon>Aspergillaceae</taxon>
        <taxon>Penicillium</taxon>
    </lineage>
</organism>
<protein>
    <recommendedName>
        <fullName evidence="7">DUF1740-domain-containing protein</fullName>
    </recommendedName>
</protein>
<keyword evidence="6" id="KW-1185">Reference proteome</keyword>
<reference evidence="5" key="1">
    <citation type="submission" date="2022-11" db="EMBL/GenBank/DDBJ databases">
        <authorList>
            <person name="Petersen C."/>
        </authorList>
    </citation>
    <scope>NUCLEOTIDE SEQUENCE</scope>
    <source>
        <strain evidence="5">IBT 26290</strain>
    </source>
</reference>
<dbReference type="AlphaFoldDB" id="A0A9W9IDP7"/>
<dbReference type="OrthoDB" id="297219at2759"/>
<name>A0A9W9IDP7_9EURO</name>
<dbReference type="GO" id="GO:0071013">
    <property type="term" value="C:catalytic step 2 spliceosome"/>
    <property type="evidence" value="ECO:0007669"/>
    <property type="project" value="TreeGrafter"/>
</dbReference>
<proteinExistence type="inferred from homology"/>
<reference evidence="5" key="2">
    <citation type="journal article" date="2023" name="IMA Fungus">
        <title>Comparative genomic study of the Penicillium genus elucidates a diverse pangenome and 15 lateral gene transfer events.</title>
        <authorList>
            <person name="Petersen C."/>
            <person name="Sorensen T."/>
            <person name="Nielsen M.R."/>
            <person name="Sondergaard T.E."/>
            <person name="Sorensen J.L."/>
            <person name="Fitzpatrick D.A."/>
            <person name="Frisvad J.C."/>
            <person name="Nielsen K.L."/>
        </authorList>
    </citation>
    <scope>NUCLEOTIDE SEQUENCE</scope>
    <source>
        <strain evidence="5">IBT 26290</strain>
    </source>
</reference>
<evidence type="ECO:0000256" key="4">
    <source>
        <dbReference type="SAM" id="MobiDB-lite"/>
    </source>
</evidence>
<sequence length="1084" mass="122794">MNVDPALPGDLVNESDAAPLVVALTLSSTIVPAPEMIELRGARASSVQPRSGDAELYAIDLKGDRFIITYGTSHRYEVPSYRRVGFGQVLGVATNLVIDRNQPDIDSVVLRPKGTATAKDKASQPLSKLLKQPTQLYRLRKSDDPSSIEDWMNDTIQLSSSISGKPGTTADDGGSDDERHAYRSILGKAKDEDMVPSDMELVSGQENRDDDFRVSFDAERRARNADLLRAVDSNPKDVAAWLRLIDHQNTLVLGAGEDSRQLTAAERRSVADVKMSLYDKALKKSGDAIHRDFLLLGRLQDGGQVWDRKKLLAEWNTTLKKNTESISLQVKYLDFRQTDFQDFSLDECKELFIDCMKCIDANPNYSRHSQVQCYLLLRLTLLLREAGYAELAVGFWQAVLEFSCFRSPSLLETQHREAVLQFSEFWDSEVARIGEAGGTGWRSGTSPKVDPVNHHLRVHVDPSTLFPSWRDAERARIQLFQMPARSLDEYGADVDTAYSVVLGSDFHDILPSFWGDTVCEYIIDAFLYFCHLPHLTVPSNLKTTRLWSGDNFLRNEFVASVKSKLSDWVPSEVDGSRTSVSPFSFPVANFLHTTETLFAPEKWFYSLQSWSKAIFDTPSFIDFDWARRTLRSLVDRFDQDCELAEYALAVEFACDREAATKFGKRLLKTRSSKLRLYNAFALMQWRSDKQDLAVELPGVEKLNCGLLWNTWAWEVLQSGDFRRASYLLHAMSLEEVDLTAFHAAIAPNQYNPTERLRTQKFLQETCHRALAHRESQVYAAYTDCLGLLLYISDRSLGAALDAYSAAVLELRNLPPDEENYKAFTAELLHQARARLIYFHVSQNREFKPLQIHTFLKESISLFPHNTMFLSLFMWNELRFPIFDRVRDPLALINADPERRYQLHEQSALPIIIPQRVPVSTHLFSIYMELCRPVFTGGTIHSVRAAFERAIGEHSNSVSNGADDKVAGKSFDGDSARSNLTIWKLYMLFELDRAQDIKAAKAVFYRAIRACPWSKELPMLAFERLGGQQQGLSFDDLRELYNVLDEKQLRIHVDISKELKEATVQSSKEDADMGAKGQSEDGEGA</sequence>
<comment type="subcellular location">
    <subcellularLocation>
        <location evidence="1">Nucleus</location>
    </subcellularLocation>
</comment>
<evidence type="ECO:0000256" key="1">
    <source>
        <dbReference type="ARBA" id="ARBA00004123"/>
    </source>
</evidence>
<dbReference type="GeneID" id="81421462"/>
<feature type="region of interest" description="Disordered" evidence="4">
    <location>
        <begin position="1061"/>
        <end position="1084"/>
    </location>
</feature>
<accession>A0A9W9IDP7</accession>
<feature type="compositionally biased region" description="Basic and acidic residues" evidence="4">
    <location>
        <begin position="1061"/>
        <end position="1072"/>
    </location>
</feature>
<gene>
    <name evidence="5" type="ORF">N7482_000161</name>
</gene>
<evidence type="ECO:0000256" key="3">
    <source>
        <dbReference type="ARBA" id="ARBA00023242"/>
    </source>
</evidence>
<comment type="caution">
    <text evidence="5">The sequence shown here is derived from an EMBL/GenBank/DDBJ whole genome shotgun (WGS) entry which is preliminary data.</text>
</comment>
<dbReference type="GO" id="GO:1902369">
    <property type="term" value="P:negative regulation of RNA catabolic process"/>
    <property type="evidence" value="ECO:0007669"/>
    <property type="project" value="TreeGrafter"/>
</dbReference>
<dbReference type="PANTHER" id="PTHR13471:SF0">
    <property type="entry name" value="NUCLEAR EXOSOME REGULATOR NRDE2"/>
    <property type="match status" value="1"/>
</dbReference>
<dbReference type="Pfam" id="PF08424">
    <property type="entry name" value="NRDE-2"/>
    <property type="match status" value="1"/>
</dbReference>
<keyword evidence="3" id="KW-0539">Nucleus</keyword>
<dbReference type="EMBL" id="JAPQKN010000001">
    <property type="protein sequence ID" value="KAJ5174284.1"/>
    <property type="molecule type" value="Genomic_DNA"/>
</dbReference>
<comment type="similarity">
    <text evidence="2">Belongs to the NRDE2 family.</text>
</comment>
<evidence type="ECO:0000313" key="6">
    <source>
        <dbReference type="Proteomes" id="UP001149163"/>
    </source>
</evidence>
<dbReference type="Proteomes" id="UP001149163">
    <property type="component" value="Unassembled WGS sequence"/>
</dbReference>
<dbReference type="InterPro" id="IPR013633">
    <property type="entry name" value="NRDE-2"/>
</dbReference>
<dbReference type="PANTHER" id="PTHR13471">
    <property type="entry name" value="TETRATRICOPEPTIDE-LIKE HELICAL"/>
    <property type="match status" value="1"/>
</dbReference>
<evidence type="ECO:0000256" key="2">
    <source>
        <dbReference type="ARBA" id="ARBA00009265"/>
    </source>
</evidence>
<evidence type="ECO:0000313" key="5">
    <source>
        <dbReference type="EMBL" id="KAJ5174284.1"/>
    </source>
</evidence>
<feature type="region of interest" description="Disordered" evidence="4">
    <location>
        <begin position="158"/>
        <end position="179"/>
    </location>
</feature>
<evidence type="ECO:0008006" key="7">
    <source>
        <dbReference type="Google" id="ProtNLM"/>
    </source>
</evidence>
<dbReference type="GO" id="GO:0031048">
    <property type="term" value="P:regulatory ncRNA-mediated heterochromatin formation"/>
    <property type="evidence" value="ECO:0007669"/>
    <property type="project" value="TreeGrafter"/>
</dbReference>